<proteinExistence type="predicted"/>
<dbReference type="EMBL" id="JANBUY010000017">
    <property type="protein sequence ID" value="KAJ2867497.1"/>
    <property type="molecule type" value="Genomic_DNA"/>
</dbReference>
<reference evidence="1" key="1">
    <citation type="submission" date="2022-07" db="EMBL/GenBank/DDBJ databases">
        <title>Phylogenomic reconstructions and comparative analyses of Kickxellomycotina fungi.</title>
        <authorList>
            <person name="Reynolds N.K."/>
            <person name="Stajich J.E."/>
            <person name="Barry K."/>
            <person name="Grigoriev I.V."/>
            <person name="Crous P."/>
            <person name="Smith M.E."/>
        </authorList>
    </citation>
    <scope>NUCLEOTIDE SEQUENCE</scope>
    <source>
        <strain evidence="1">RSA 476</strain>
    </source>
</reference>
<sequence length="60" mass="6123">MLKYLALIGLVYAAPLTDPKPQVNIGMQNWLGGGGGWYGGGGGGWQGPWRGGCGGENGCQ</sequence>
<gene>
    <name evidence="1" type="ORF">GGH94_000782</name>
</gene>
<dbReference type="AlphaFoldDB" id="A0A9W8M7J6"/>
<protein>
    <submittedName>
        <fullName evidence="1">Uncharacterized protein</fullName>
    </submittedName>
</protein>
<name>A0A9W8M7J6_9FUNG</name>
<dbReference type="Proteomes" id="UP001140074">
    <property type="component" value="Unassembled WGS sequence"/>
</dbReference>
<comment type="caution">
    <text evidence="1">The sequence shown here is derived from an EMBL/GenBank/DDBJ whole genome shotgun (WGS) entry which is preliminary data.</text>
</comment>
<keyword evidence="2" id="KW-1185">Reference proteome</keyword>
<evidence type="ECO:0000313" key="1">
    <source>
        <dbReference type="EMBL" id="KAJ2867497.1"/>
    </source>
</evidence>
<evidence type="ECO:0000313" key="2">
    <source>
        <dbReference type="Proteomes" id="UP001140074"/>
    </source>
</evidence>
<organism evidence="1 2">
    <name type="scientific">Coemansia aciculifera</name>
    <dbReference type="NCBI Taxonomy" id="417176"/>
    <lineage>
        <taxon>Eukaryota</taxon>
        <taxon>Fungi</taxon>
        <taxon>Fungi incertae sedis</taxon>
        <taxon>Zoopagomycota</taxon>
        <taxon>Kickxellomycotina</taxon>
        <taxon>Kickxellomycetes</taxon>
        <taxon>Kickxellales</taxon>
        <taxon>Kickxellaceae</taxon>
        <taxon>Coemansia</taxon>
    </lineage>
</organism>
<accession>A0A9W8M7J6</accession>